<dbReference type="EMBL" id="OOIL02000646">
    <property type="protein sequence ID" value="VFQ67734.1"/>
    <property type="molecule type" value="Genomic_DNA"/>
</dbReference>
<dbReference type="SUPFAM" id="SSF57756">
    <property type="entry name" value="Retrovirus zinc finger-like domains"/>
    <property type="match status" value="1"/>
</dbReference>
<feature type="region of interest" description="Disordered" evidence="3">
    <location>
        <begin position="405"/>
        <end position="434"/>
    </location>
</feature>
<proteinExistence type="predicted"/>
<keyword evidence="2" id="KW-0175">Coiled coil</keyword>
<feature type="compositionally biased region" description="Basic and acidic residues" evidence="3">
    <location>
        <begin position="765"/>
        <end position="774"/>
    </location>
</feature>
<keyword evidence="1" id="KW-0479">Metal-binding</keyword>
<dbReference type="InterPro" id="IPR036875">
    <property type="entry name" value="Znf_CCHC_sf"/>
</dbReference>
<evidence type="ECO:0000313" key="5">
    <source>
        <dbReference type="EMBL" id="VFQ67734.1"/>
    </source>
</evidence>
<dbReference type="InterPro" id="IPR001878">
    <property type="entry name" value="Znf_CCHC"/>
</dbReference>
<evidence type="ECO:0000259" key="4">
    <source>
        <dbReference type="PROSITE" id="PS50158"/>
    </source>
</evidence>
<dbReference type="GO" id="GO:0008270">
    <property type="term" value="F:zinc ion binding"/>
    <property type="evidence" value="ECO:0007669"/>
    <property type="project" value="UniProtKB-KW"/>
</dbReference>
<reference evidence="5 6" key="1">
    <citation type="submission" date="2018-04" db="EMBL/GenBank/DDBJ databases">
        <authorList>
            <person name="Vogel A."/>
        </authorList>
    </citation>
    <scope>NUCLEOTIDE SEQUENCE [LARGE SCALE GENOMIC DNA]</scope>
</reference>
<feature type="domain" description="CCHC-type" evidence="4">
    <location>
        <begin position="242"/>
        <end position="255"/>
    </location>
</feature>
<evidence type="ECO:0000256" key="3">
    <source>
        <dbReference type="SAM" id="MobiDB-lite"/>
    </source>
</evidence>
<feature type="coiled-coil region" evidence="2">
    <location>
        <begin position="674"/>
        <end position="701"/>
    </location>
</feature>
<organism evidence="5 6">
    <name type="scientific">Cuscuta campestris</name>
    <dbReference type="NCBI Taxonomy" id="132261"/>
    <lineage>
        <taxon>Eukaryota</taxon>
        <taxon>Viridiplantae</taxon>
        <taxon>Streptophyta</taxon>
        <taxon>Embryophyta</taxon>
        <taxon>Tracheophyta</taxon>
        <taxon>Spermatophyta</taxon>
        <taxon>Magnoliopsida</taxon>
        <taxon>eudicotyledons</taxon>
        <taxon>Gunneridae</taxon>
        <taxon>Pentapetalae</taxon>
        <taxon>asterids</taxon>
        <taxon>lamiids</taxon>
        <taxon>Solanales</taxon>
        <taxon>Convolvulaceae</taxon>
        <taxon>Cuscuteae</taxon>
        <taxon>Cuscuta</taxon>
        <taxon>Cuscuta subgen. Grammica</taxon>
        <taxon>Cuscuta sect. Cleistogrammica</taxon>
    </lineage>
</organism>
<name>A0A484KUZ9_9ASTE</name>
<dbReference type="PROSITE" id="PS50158">
    <property type="entry name" value="ZF_CCHC"/>
    <property type="match status" value="1"/>
</dbReference>
<evidence type="ECO:0000313" key="6">
    <source>
        <dbReference type="Proteomes" id="UP000595140"/>
    </source>
</evidence>
<accession>A0A484KUZ9</accession>
<feature type="region of interest" description="Disordered" evidence="3">
    <location>
        <begin position="713"/>
        <end position="774"/>
    </location>
</feature>
<dbReference type="Proteomes" id="UP000595140">
    <property type="component" value="Unassembled WGS sequence"/>
</dbReference>
<feature type="coiled-coil region" evidence="2">
    <location>
        <begin position="297"/>
        <end position="366"/>
    </location>
</feature>
<keyword evidence="1" id="KW-0862">Zinc</keyword>
<dbReference type="AlphaFoldDB" id="A0A484KUZ9"/>
<keyword evidence="6" id="KW-1185">Reference proteome</keyword>
<feature type="region of interest" description="Disordered" evidence="3">
    <location>
        <begin position="506"/>
        <end position="571"/>
    </location>
</feature>
<dbReference type="GO" id="GO:0003676">
    <property type="term" value="F:nucleic acid binding"/>
    <property type="evidence" value="ECO:0007669"/>
    <property type="project" value="InterPro"/>
</dbReference>
<evidence type="ECO:0000256" key="1">
    <source>
        <dbReference type="PROSITE-ProRule" id="PRU00047"/>
    </source>
</evidence>
<protein>
    <recommendedName>
        <fullName evidence="4">CCHC-type domain-containing protein</fullName>
    </recommendedName>
</protein>
<evidence type="ECO:0000256" key="2">
    <source>
        <dbReference type="SAM" id="Coils"/>
    </source>
</evidence>
<feature type="compositionally biased region" description="Polar residues" evidence="3">
    <location>
        <begin position="405"/>
        <end position="414"/>
    </location>
</feature>
<gene>
    <name evidence="5" type="ORF">CCAM_LOCUS9510</name>
</gene>
<keyword evidence="1" id="KW-0863">Zinc-finger</keyword>
<sequence length="774" mass="88438">MGDMEEGANVQRPPLLRGHNYNFWKDRMRAFLKSLGGGVWRSVETGWSEPHKYSDDLTTSRIKPFEEYSRTEAIAAEFNDKALNAIFGAVDSTQDIANQAARLNESIPENKLVLRVLRSLPKEYEMDVKAIKRSHNIKNMTLDALMGILDMVEDSKRQRPDKQIAFPSTEIEDDSERDWSLDEDFQEQLSLFTREFKKQWVQKKSNQRLEGTSKGLSPKDAKYRETKNTETFNYMKKKGPQCFECGGYGHIQYECANNLKKKRQAFKATWSDEETEDQSDYEESNCAFIASVNPGDEESLEEQLEDLQEKWSELLMVNKRNITDKKRLISEVDALKKRIEGLTTKIEELEGEKSDLLFELNQLKSYQKRDQGCWSRASEKDAKLWHYRLGHLNYKDLVTLSNSGAQTEEISSTSDTEDQTDAEPQASQPEEVRVPTHIQKTHPLENVGDPQEDTLYLQYTTTHQEENMQGEKEKDLLSDKKMLEIVDEEPLLACLDVPVEGVQLRTPASQKAMAKRSGSRWSLRQKAKEDQPEGISKKQKRSPPSEKLSTRSQSSKRKEAPARKTSKPGKFSKHLFVSSSASSFMSEIVKKTILPQRSIDVEDFEAKTNLIPMLKQWTCSCRRRRTPPPPLLQVDLRHFKAKHYNDMAPVEDQKAAPAVLQPDFSKTAFIKAEIMLLQEQIEKYKELIKEAEVKKKNWAIVLSSLDITPDVRAQAQGEKSKDNAPGNATTQGEQSEGDEGTEKGEESSDTGKNNQEDEESDFEAELQKFDASDA</sequence>